<dbReference type="AlphaFoldDB" id="Q7SZH4"/>
<keyword evidence="4" id="KW-0929">Antimicrobial</keyword>
<gene>
    <name evidence="7" type="primary">ple</name>
</gene>
<dbReference type="EMBL" id="AY273172">
    <property type="protein sequence ID" value="AAP55793.1"/>
    <property type="molecule type" value="Genomic_DNA"/>
</dbReference>
<reference evidence="7" key="1">
    <citation type="journal article" date="2003" name="Antimicrob. Agents Chemother.">
        <title>Novel antimicrobial peptides derived from flatfish genes.</title>
        <authorList>
            <person name="Patrzykat A."/>
            <person name="Gallant J.W."/>
            <person name="Seo J.K."/>
            <person name="Pytyck J."/>
            <person name="Douglas S.E."/>
        </authorList>
    </citation>
    <scope>NUCLEOTIDE SEQUENCE</scope>
</reference>
<keyword evidence="3" id="KW-0964">Secreted</keyword>
<keyword evidence="6" id="KW-0732">Signal</keyword>
<evidence type="ECO:0000256" key="5">
    <source>
        <dbReference type="ARBA" id="ARBA00023022"/>
    </source>
</evidence>
<evidence type="ECO:0000256" key="6">
    <source>
        <dbReference type="SAM" id="SignalP"/>
    </source>
</evidence>
<dbReference type="Pfam" id="PF08107">
    <property type="entry name" value="Antimicrobial12"/>
    <property type="match status" value="1"/>
</dbReference>
<dbReference type="InterPro" id="IPR012515">
    <property type="entry name" value="Antimicrobial12"/>
</dbReference>
<comment type="subcellular location">
    <subcellularLocation>
        <location evidence="1">Secreted</location>
    </subcellularLocation>
</comment>
<keyword evidence="5" id="KW-0044">Antibiotic</keyword>
<dbReference type="GO" id="GO:0005576">
    <property type="term" value="C:extracellular region"/>
    <property type="evidence" value="ECO:0007669"/>
    <property type="project" value="UniProtKB-SubCell"/>
</dbReference>
<name>Q7SZH4_9PLEU</name>
<feature type="signal peptide" evidence="6">
    <location>
        <begin position="1"/>
        <end position="22"/>
    </location>
</feature>
<protein>
    <submittedName>
        <fullName evidence="7">Pleurocidin-like peptide AP1</fullName>
    </submittedName>
</protein>
<sequence length="68" mass="7653">MKFTATFLMLFIFVLMVEPGECGWKSVFRKAKKVGKTVGGLALDHYLGEQQELDKRAVDEDPSAIVFD</sequence>
<evidence type="ECO:0000256" key="4">
    <source>
        <dbReference type="ARBA" id="ARBA00022529"/>
    </source>
</evidence>
<proteinExistence type="inferred from homology"/>
<organism evidence="7">
    <name type="scientific">Hippoglossoides platessoides</name>
    <name type="common">American plaice</name>
    <dbReference type="NCBI Taxonomy" id="34817"/>
    <lineage>
        <taxon>Eukaryota</taxon>
        <taxon>Metazoa</taxon>
        <taxon>Chordata</taxon>
        <taxon>Craniata</taxon>
        <taxon>Vertebrata</taxon>
        <taxon>Euteleostomi</taxon>
        <taxon>Actinopterygii</taxon>
        <taxon>Neopterygii</taxon>
        <taxon>Teleostei</taxon>
        <taxon>Neoteleostei</taxon>
        <taxon>Acanthomorphata</taxon>
        <taxon>Carangaria</taxon>
        <taxon>Pleuronectiformes</taxon>
        <taxon>Pleuronectoidei</taxon>
        <taxon>Pleuronectidae</taxon>
        <taxon>Hippoglossoides</taxon>
    </lineage>
</organism>
<evidence type="ECO:0000256" key="3">
    <source>
        <dbReference type="ARBA" id="ARBA00022525"/>
    </source>
</evidence>
<evidence type="ECO:0000256" key="2">
    <source>
        <dbReference type="ARBA" id="ARBA00007419"/>
    </source>
</evidence>
<evidence type="ECO:0000256" key="1">
    <source>
        <dbReference type="ARBA" id="ARBA00004613"/>
    </source>
</evidence>
<feature type="chain" id="PRO_5004293170" evidence="6">
    <location>
        <begin position="23"/>
        <end position="68"/>
    </location>
</feature>
<accession>Q7SZH4</accession>
<comment type="similarity">
    <text evidence="2">Belongs to the pleurocidin family.</text>
</comment>
<dbReference type="GO" id="GO:0042742">
    <property type="term" value="P:defense response to bacterium"/>
    <property type="evidence" value="ECO:0007669"/>
    <property type="project" value="UniProtKB-KW"/>
</dbReference>
<evidence type="ECO:0000313" key="7">
    <source>
        <dbReference type="EMBL" id="AAP55793.1"/>
    </source>
</evidence>